<dbReference type="EMBL" id="JAJNOC010000010">
    <property type="protein sequence ID" value="MCD2519056.1"/>
    <property type="molecule type" value="Genomic_DNA"/>
</dbReference>
<evidence type="ECO:0000313" key="3">
    <source>
        <dbReference type="Proteomes" id="UP001179361"/>
    </source>
</evidence>
<organism evidence="2 3">
    <name type="scientific">Massilia phyllostachyos</name>
    <dbReference type="NCBI Taxonomy" id="2898585"/>
    <lineage>
        <taxon>Bacteria</taxon>
        <taxon>Pseudomonadati</taxon>
        <taxon>Pseudomonadota</taxon>
        <taxon>Betaproteobacteria</taxon>
        <taxon>Burkholderiales</taxon>
        <taxon>Oxalobacteraceae</taxon>
        <taxon>Telluria group</taxon>
        <taxon>Massilia</taxon>
    </lineage>
</organism>
<keyword evidence="1" id="KW-1133">Transmembrane helix</keyword>
<accession>A0ABS8QBB3</accession>
<keyword evidence="3" id="KW-1185">Reference proteome</keyword>
<comment type="caution">
    <text evidence="2">The sequence shown here is derived from an EMBL/GenBank/DDBJ whole genome shotgun (WGS) entry which is preliminary data.</text>
</comment>
<gene>
    <name evidence="2" type="ORF">LQ564_22395</name>
</gene>
<keyword evidence="1" id="KW-0472">Membrane</keyword>
<feature type="transmembrane region" description="Helical" evidence="1">
    <location>
        <begin position="140"/>
        <end position="166"/>
    </location>
</feature>
<evidence type="ECO:0008006" key="4">
    <source>
        <dbReference type="Google" id="ProtNLM"/>
    </source>
</evidence>
<evidence type="ECO:0000256" key="1">
    <source>
        <dbReference type="SAM" id="Phobius"/>
    </source>
</evidence>
<feature type="transmembrane region" description="Helical" evidence="1">
    <location>
        <begin position="115"/>
        <end position="133"/>
    </location>
</feature>
<dbReference type="Proteomes" id="UP001179361">
    <property type="component" value="Unassembled WGS sequence"/>
</dbReference>
<dbReference type="RefSeq" id="WP_231060331.1">
    <property type="nucleotide sequence ID" value="NZ_JAJNOC010000010.1"/>
</dbReference>
<name>A0ABS8QBB3_9BURK</name>
<protein>
    <recommendedName>
        <fullName evidence="4">CPBP family intramembrane metalloprotease</fullName>
    </recommendedName>
</protein>
<evidence type="ECO:0000313" key="2">
    <source>
        <dbReference type="EMBL" id="MCD2519056.1"/>
    </source>
</evidence>
<reference evidence="2" key="1">
    <citation type="submission" date="2021-11" db="EMBL/GenBank/DDBJ databases">
        <title>The complete genome of Massilia sp sp. G4R7.</title>
        <authorList>
            <person name="Liu L."/>
            <person name="Yue J."/>
            <person name="Yuan J."/>
            <person name="Yang F."/>
            <person name="Li L."/>
        </authorList>
    </citation>
    <scope>NUCLEOTIDE SEQUENCE</scope>
    <source>
        <strain evidence="2">G4R7</strain>
    </source>
</reference>
<feature type="transmembrane region" description="Helical" evidence="1">
    <location>
        <begin position="50"/>
        <end position="68"/>
    </location>
</feature>
<sequence>MHLAARHPSLRTRLLLTLCGLAAELLHLGWETTHGGVPAHHLLNDPAMPAISNWWGVLVVPLLVWFALGRIERRGATLVQAGSRERFTTVVRLHFALSLAWGGALALAFTSGHPAVSFLFLGAFVIAPLVHGYRAEYLLGFVLGMTSTFGAVLPLLAGSVIALFAWGTRLTIGALARMARGGRARGAGLP</sequence>
<keyword evidence="1" id="KW-0812">Transmembrane</keyword>
<feature type="transmembrane region" description="Helical" evidence="1">
    <location>
        <begin position="12"/>
        <end position="30"/>
    </location>
</feature>
<proteinExistence type="predicted"/>
<feature type="transmembrane region" description="Helical" evidence="1">
    <location>
        <begin position="89"/>
        <end position="109"/>
    </location>
</feature>